<organism evidence="1 2">
    <name type="scientific">Flavobacterium frigoris</name>
    <dbReference type="NCBI Taxonomy" id="229204"/>
    <lineage>
        <taxon>Bacteria</taxon>
        <taxon>Pseudomonadati</taxon>
        <taxon>Bacteroidota</taxon>
        <taxon>Flavobacteriia</taxon>
        <taxon>Flavobacteriales</taxon>
        <taxon>Flavobacteriaceae</taxon>
        <taxon>Flavobacterium</taxon>
    </lineage>
</organism>
<evidence type="ECO:0000313" key="2">
    <source>
        <dbReference type="Proteomes" id="UP000183658"/>
    </source>
</evidence>
<dbReference type="EMBL" id="FOFZ01000010">
    <property type="protein sequence ID" value="SER33512.1"/>
    <property type="molecule type" value="Genomic_DNA"/>
</dbReference>
<proteinExistence type="predicted"/>
<name>A0A1H9NC49_FLAFI</name>
<keyword evidence="2" id="KW-1185">Reference proteome</keyword>
<dbReference type="OrthoDB" id="665647at2"/>
<reference evidence="2" key="1">
    <citation type="submission" date="2016-10" db="EMBL/GenBank/DDBJ databases">
        <authorList>
            <person name="Varghese N."/>
            <person name="Submissions S."/>
        </authorList>
    </citation>
    <scope>NUCLEOTIDE SEQUENCE [LARGE SCALE GENOMIC DNA]</scope>
    <source>
        <strain evidence="2">DSM 15719</strain>
    </source>
</reference>
<evidence type="ECO:0000313" key="1">
    <source>
        <dbReference type="EMBL" id="SER33512.1"/>
    </source>
</evidence>
<gene>
    <name evidence="1" type="ORF">SAMN05444355_11068</name>
</gene>
<dbReference type="InterPro" id="IPR056510">
    <property type="entry name" value="WapI"/>
</dbReference>
<sequence>MTTDFELFKFELDKLYDKLDGTATFATLEGQVEMKIIGDSLGNLKADCMVMDNAGFGNKLEFKIAFDQTKIPKIINQLEKIMSKFPKSGDLD</sequence>
<dbReference type="AlphaFoldDB" id="A0A1H9NC49"/>
<dbReference type="RefSeq" id="WP_074723919.1">
    <property type="nucleotide sequence ID" value="NZ_CBCRVS010000011.1"/>
</dbReference>
<protein>
    <submittedName>
        <fullName evidence="1">Uncharacterized protein</fullName>
    </submittedName>
</protein>
<dbReference type="Pfam" id="PF24716">
    <property type="entry name" value="WapI"/>
    <property type="match status" value="1"/>
</dbReference>
<accession>A0A1H9NC49</accession>
<dbReference type="Proteomes" id="UP000183658">
    <property type="component" value="Unassembled WGS sequence"/>
</dbReference>